<dbReference type="Proteomes" id="UP000095228">
    <property type="component" value="Chromosome"/>
</dbReference>
<dbReference type="AlphaFoldDB" id="A0A1D8AU66"/>
<protein>
    <recommendedName>
        <fullName evidence="4">Inner membrane protein YqjE</fullName>
    </recommendedName>
</protein>
<dbReference type="KEGG" id="obg:Verru16b_01494"/>
<evidence type="ECO:0008006" key="4">
    <source>
        <dbReference type="Google" id="ProtNLM"/>
    </source>
</evidence>
<reference evidence="2 3" key="1">
    <citation type="submission" date="2016-06" db="EMBL/GenBank/DDBJ databases">
        <title>Three novel species with peptidoglycan cell walls form the new genus Lacunisphaera gen. nov. in the family Opitutaceae of the verrucomicrobial subdivision 4.</title>
        <authorList>
            <person name="Rast P."/>
            <person name="Gloeckner I."/>
            <person name="Jogler M."/>
            <person name="Boedeker C."/>
            <person name="Jeske O."/>
            <person name="Wiegand S."/>
            <person name="Reinhardt R."/>
            <person name="Schumann P."/>
            <person name="Rohde M."/>
            <person name="Spring S."/>
            <person name="Gloeckner F.O."/>
            <person name="Jogler C."/>
        </authorList>
    </citation>
    <scope>NUCLEOTIDE SEQUENCE [LARGE SCALE GENOMIC DNA]</scope>
    <source>
        <strain evidence="2 3">IG16b</strain>
    </source>
</reference>
<keyword evidence="1" id="KW-0472">Membrane</keyword>
<dbReference type="STRING" id="1838286.Verru16b_01494"/>
<dbReference type="EMBL" id="CP016094">
    <property type="protein sequence ID" value="AOS44432.1"/>
    <property type="molecule type" value="Genomic_DNA"/>
</dbReference>
<sequence>MDPTPPPSPPGLLDSLRLLGDTLVAGLQDRLELLSVELQEEKFRLILIFLWISAAVFTAMMTLAFASLTVVYLFWESARLAALGGLTLLYAGALAVIVIAFRRFLARQPQPFAATLQELKEDRACIRTGN</sequence>
<organism evidence="2 3">
    <name type="scientific">Lacunisphaera limnophila</name>
    <dbReference type="NCBI Taxonomy" id="1838286"/>
    <lineage>
        <taxon>Bacteria</taxon>
        <taxon>Pseudomonadati</taxon>
        <taxon>Verrucomicrobiota</taxon>
        <taxon>Opitutia</taxon>
        <taxon>Opitutales</taxon>
        <taxon>Opitutaceae</taxon>
        <taxon>Lacunisphaera</taxon>
    </lineage>
</organism>
<gene>
    <name evidence="2" type="ORF">Verru16b_01494</name>
</gene>
<feature type="transmembrane region" description="Helical" evidence="1">
    <location>
        <begin position="45"/>
        <end position="75"/>
    </location>
</feature>
<keyword evidence="1" id="KW-1133">Transmembrane helix</keyword>
<name>A0A1D8AU66_9BACT</name>
<dbReference type="OrthoDB" id="198068at2"/>
<dbReference type="RefSeq" id="WP_069961680.1">
    <property type="nucleotide sequence ID" value="NZ_CP016094.1"/>
</dbReference>
<keyword evidence="3" id="KW-1185">Reference proteome</keyword>
<accession>A0A1D8AU66</accession>
<dbReference type="Pfam" id="PF07332">
    <property type="entry name" value="Phage_holin_3_6"/>
    <property type="match status" value="1"/>
</dbReference>
<dbReference type="InterPro" id="IPR009937">
    <property type="entry name" value="Phage_holin_3_6"/>
</dbReference>
<evidence type="ECO:0000256" key="1">
    <source>
        <dbReference type="SAM" id="Phobius"/>
    </source>
</evidence>
<evidence type="ECO:0000313" key="3">
    <source>
        <dbReference type="Proteomes" id="UP000095228"/>
    </source>
</evidence>
<evidence type="ECO:0000313" key="2">
    <source>
        <dbReference type="EMBL" id="AOS44432.1"/>
    </source>
</evidence>
<keyword evidence="1" id="KW-0812">Transmembrane</keyword>
<proteinExistence type="predicted"/>
<feature type="transmembrane region" description="Helical" evidence="1">
    <location>
        <begin position="81"/>
        <end position="101"/>
    </location>
</feature>